<name>A0A1I7LXL2_9BURK</name>
<feature type="domain" description="Thioesterase" evidence="2">
    <location>
        <begin position="18"/>
        <end position="239"/>
    </location>
</feature>
<dbReference type="STRING" id="1035707.SAMN05216552_104220"/>
<dbReference type="OrthoDB" id="8480037at2"/>
<evidence type="ECO:0000259" key="2">
    <source>
        <dbReference type="Pfam" id="PF00975"/>
    </source>
</evidence>
<protein>
    <submittedName>
        <fullName evidence="3">Medium-chain acyl-[acyl-carrier-protein] hydrolase</fullName>
    </submittedName>
</protein>
<evidence type="ECO:0000313" key="3">
    <source>
        <dbReference type="EMBL" id="SFV14432.1"/>
    </source>
</evidence>
<dbReference type="InterPro" id="IPR029058">
    <property type="entry name" value="AB_hydrolase_fold"/>
</dbReference>
<gene>
    <name evidence="3" type="ORF">SAMN05216552_104220</name>
</gene>
<dbReference type="Proteomes" id="UP000199391">
    <property type="component" value="Unassembled WGS sequence"/>
</dbReference>
<dbReference type="AlphaFoldDB" id="A0A1I7LXL2"/>
<dbReference type="RefSeq" id="WP_093559873.1">
    <property type="nucleotide sequence ID" value="NZ_FPBO01000042.1"/>
</dbReference>
<dbReference type="PANTHER" id="PTHR11487:SF0">
    <property type="entry name" value="S-ACYL FATTY ACID SYNTHASE THIOESTERASE, MEDIUM CHAIN"/>
    <property type="match status" value="1"/>
</dbReference>
<proteinExistence type="inferred from homology"/>
<dbReference type="GO" id="GO:0016787">
    <property type="term" value="F:hydrolase activity"/>
    <property type="evidence" value="ECO:0007669"/>
    <property type="project" value="UniProtKB-KW"/>
</dbReference>
<evidence type="ECO:0000256" key="1">
    <source>
        <dbReference type="ARBA" id="ARBA00007169"/>
    </source>
</evidence>
<keyword evidence="4" id="KW-1185">Reference proteome</keyword>
<dbReference type="InterPro" id="IPR001031">
    <property type="entry name" value="Thioesterase"/>
</dbReference>
<dbReference type="SUPFAM" id="SSF53474">
    <property type="entry name" value="alpha/beta-Hydrolases"/>
    <property type="match status" value="1"/>
</dbReference>
<organism evidence="3 4">
    <name type="scientific">Pseudoduganella namucuonensis</name>
    <dbReference type="NCBI Taxonomy" id="1035707"/>
    <lineage>
        <taxon>Bacteria</taxon>
        <taxon>Pseudomonadati</taxon>
        <taxon>Pseudomonadota</taxon>
        <taxon>Betaproteobacteria</taxon>
        <taxon>Burkholderiales</taxon>
        <taxon>Oxalobacteraceae</taxon>
        <taxon>Telluria group</taxon>
        <taxon>Pseudoduganella</taxon>
    </lineage>
</organism>
<reference evidence="4" key="1">
    <citation type="submission" date="2016-10" db="EMBL/GenBank/DDBJ databases">
        <authorList>
            <person name="Varghese N."/>
            <person name="Submissions S."/>
        </authorList>
    </citation>
    <scope>NUCLEOTIDE SEQUENCE [LARGE SCALE GENOMIC DNA]</scope>
    <source>
        <strain evidence="4">CGMCC 1.11014</strain>
    </source>
</reference>
<dbReference type="GO" id="GO:0008610">
    <property type="term" value="P:lipid biosynthetic process"/>
    <property type="evidence" value="ECO:0007669"/>
    <property type="project" value="TreeGrafter"/>
</dbReference>
<evidence type="ECO:0000313" key="4">
    <source>
        <dbReference type="Proteomes" id="UP000199391"/>
    </source>
</evidence>
<dbReference type="InterPro" id="IPR012223">
    <property type="entry name" value="TEII"/>
</dbReference>
<dbReference type="PANTHER" id="PTHR11487">
    <property type="entry name" value="THIOESTERASE"/>
    <property type="match status" value="1"/>
</dbReference>
<comment type="similarity">
    <text evidence="1">Belongs to the thioesterase family.</text>
</comment>
<dbReference type="EMBL" id="FPBO01000042">
    <property type="protein sequence ID" value="SFV14432.1"/>
    <property type="molecule type" value="Genomic_DNA"/>
</dbReference>
<sequence length="245" mass="26865">MQHTPWLTRLCSGAPRMRLYCFPYAGGGAEIYAGWHAALPGVEICAVQLPGRGSRFGETPIDTLSELLAELAQLTSRDRSLPFAFFGHSLGALLAFELARYCRRHYLPLPQCLIVSGCDAPNQRKSGGALHTLPDDELIAALGRYNGTPPQVLANAELMALLLPAIRADFALGERYAYRLQPPLALPLSVYAGKDDTLLSPETVKGWSVETSETCRTQWFNGDHFFLHAQRDAVLEALRGDLAAR</sequence>
<dbReference type="Pfam" id="PF00975">
    <property type="entry name" value="Thioesterase"/>
    <property type="match status" value="1"/>
</dbReference>
<keyword evidence="3" id="KW-0378">Hydrolase</keyword>
<accession>A0A1I7LXL2</accession>
<dbReference type="Gene3D" id="3.40.50.1820">
    <property type="entry name" value="alpha/beta hydrolase"/>
    <property type="match status" value="1"/>
</dbReference>